<feature type="domain" description="PAS" evidence="7">
    <location>
        <begin position="250"/>
        <end position="308"/>
    </location>
</feature>
<dbReference type="EC" id="2.7.13.3" evidence="2"/>
<dbReference type="InterPro" id="IPR001610">
    <property type="entry name" value="PAC"/>
</dbReference>
<feature type="transmembrane region" description="Helical" evidence="6">
    <location>
        <begin position="85"/>
        <end position="104"/>
    </location>
</feature>
<keyword evidence="9" id="KW-1185">Reference proteome</keyword>
<dbReference type="PANTHER" id="PTHR43304:SF1">
    <property type="entry name" value="PAC DOMAIN-CONTAINING PROTEIN"/>
    <property type="match status" value="1"/>
</dbReference>
<evidence type="ECO:0000259" key="7">
    <source>
        <dbReference type="PROSITE" id="PS50112"/>
    </source>
</evidence>
<dbReference type="Gene3D" id="3.30.450.20">
    <property type="entry name" value="PAS domain"/>
    <property type="match status" value="1"/>
</dbReference>
<keyword evidence="3" id="KW-0597">Phosphoprotein</keyword>
<evidence type="ECO:0000313" key="8">
    <source>
        <dbReference type="EMBL" id="SEH74894.1"/>
    </source>
</evidence>
<evidence type="ECO:0000256" key="2">
    <source>
        <dbReference type="ARBA" id="ARBA00012438"/>
    </source>
</evidence>
<dbReference type="RefSeq" id="WP_092791352.1">
    <property type="nucleotide sequence ID" value="NZ_FNXF01000003.1"/>
</dbReference>
<dbReference type="STRING" id="173990.SAMN05660691_01230"/>
<dbReference type="NCBIfam" id="TIGR00229">
    <property type="entry name" value="sensory_box"/>
    <property type="match status" value="1"/>
</dbReference>
<gene>
    <name evidence="8" type="ORF">SAMN05660691_01230</name>
</gene>
<dbReference type="PANTHER" id="PTHR43304">
    <property type="entry name" value="PHYTOCHROME-LIKE PROTEIN CPH1"/>
    <property type="match status" value="1"/>
</dbReference>
<keyword evidence="6" id="KW-0472">Membrane</keyword>
<protein>
    <recommendedName>
        <fullName evidence="2">histidine kinase</fullName>
        <ecNumber evidence="2">2.7.13.3</ecNumber>
    </recommendedName>
</protein>
<evidence type="ECO:0000256" key="1">
    <source>
        <dbReference type="ARBA" id="ARBA00000085"/>
    </source>
</evidence>
<dbReference type="SMART" id="SM00086">
    <property type="entry name" value="PAC"/>
    <property type="match status" value="1"/>
</dbReference>
<comment type="catalytic activity">
    <reaction evidence="1">
        <text>ATP + protein L-histidine = ADP + protein N-phospho-L-histidine.</text>
        <dbReference type="EC" id="2.7.13.3"/>
    </reaction>
</comment>
<evidence type="ECO:0000256" key="6">
    <source>
        <dbReference type="SAM" id="Phobius"/>
    </source>
</evidence>
<sequence length="375" mass="42522">MSHWIQQLRENDNAAYLIYLLLLLIFAADSQTQLGFAHGFLYAPLLLLASLTDKLRLLHTTFIAAVVLIWLGVLTSPAAPQGFSFIFVLANRAGACVCLLLIYLQMRAAIYLHLQQNRQRADMEMQKQQLQLANKLTKFARWTLDTHTSMVRLSAEAKALLPNASRTRFTLSQFSSLFQSPYQAVIQQLMSDYLEQQQPFDIECPCLLDGKTEHWVRIVGYASVNPEATMQGIVQEINSAHQVKMRLAQEQQRFKHWADSMPIFVWTADSSGAVNFVSQMLLNYTGLTAEQLTANWLDVVHPDDRQHVSVHWLHCVQSGDPYSIEFRIRRHDGSYIWHLTKAVAEYGSDGNIEKWLGSAMAISVAAKKPDTAKLN</sequence>
<dbReference type="InterPro" id="IPR052162">
    <property type="entry name" value="Sensor_kinase/Photoreceptor"/>
</dbReference>
<reference evidence="9" key="1">
    <citation type="submission" date="2016-10" db="EMBL/GenBank/DDBJ databases">
        <authorList>
            <person name="Varghese N."/>
            <person name="Submissions S."/>
        </authorList>
    </citation>
    <scope>NUCLEOTIDE SEQUENCE [LARGE SCALE GENOMIC DNA]</scope>
    <source>
        <strain evidence="9">DSM 17616</strain>
    </source>
</reference>
<dbReference type="FunFam" id="3.30.450.20:FF:000099">
    <property type="entry name" value="Sensory box sensor histidine kinase"/>
    <property type="match status" value="1"/>
</dbReference>
<dbReference type="GO" id="GO:0004673">
    <property type="term" value="F:protein histidine kinase activity"/>
    <property type="evidence" value="ECO:0007669"/>
    <property type="project" value="UniProtKB-EC"/>
</dbReference>
<keyword evidence="6" id="KW-1133">Transmembrane helix</keyword>
<dbReference type="SMART" id="SM00091">
    <property type="entry name" value="PAS"/>
    <property type="match status" value="1"/>
</dbReference>
<feature type="transmembrane region" description="Helical" evidence="6">
    <location>
        <begin position="12"/>
        <end position="28"/>
    </location>
</feature>
<keyword evidence="6" id="KW-0812">Transmembrane</keyword>
<dbReference type="OrthoDB" id="1931120at2"/>
<evidence type="ECO:0000256" key="3">
    <source>
        <dbReference type="ARBA" id="ARBA00022553"/>
    </source>
</evidence>
<evidence type="ECO:0000256" key="5">
    <source>
        <dbReference type="ARBA" id="ARBA00022777"/>
    </source>
</evidence>
<dbReference type="Pfam" id="PF08447">
    <property type="entry name" value="PAS_3"/>
    <property type="match status" value="1"/>
</dbReference>
<evidence type="ECO:0000256" key="4">
    <source>
        <dbReference type="ARBA" id="ARBA00022679"/>
    </source>
</evidence>
<dbReference type="PROSITE" id="PS50112">
    <property type="entry name" value="PAS"/>
    <property type="match status" value="1"/>
</dbReference>
<dbReference type="InterPro" id="IPR000014">
    <property type="entry name" value="PAS"/>
</dbReference>
<organism evidence="8 9">
    <name type="scientific">Rheinheimera pacifica</name>
    <dbReference type="NCBI Taxonomy" id="173990"/>
    <lineage>
        <taxon>Bacteria</taxon>
        <taxon>Pseudomonadati</taxon>
        <taxon>Pseudomonadota</taxon>
        <taxon>Gammaproteobacteria</taxon>
        <taxon>Chromatiales</taxon>
        <taxon>Chromatiaceae</taxon>
        <taxon>Rheinheimera</taxon>
    </lineage>
</organism>
<dbReference type="AlphaFoldDB" id="A0A1H6KMD0"/>
<keyword evidence="4" id="KW-0808">Transferase</keyword>
<dbReference type="CDD" id="cd00130">
    <property type="entry name" value="PAS"/>
    <property type="match status" value="1"/>
</dbReference>
<dbReference type="EMBL" id="FNXF01000003">
    <property type="protein sequence ID" value="SEH74894.1"/>
    <property type="molecule type" value="Genomic_DNA"/>
</dbReference>
<keyword evidence="5" id="KW-0418">Kinase</keyword>
<dbReference type="InterPro" id="IPR013655">
    <property type="entry name" value="PAS_fold_3"/>
</dbReference>
<dbReference type="InterPro" id="IPR035965">
    <property type="entry name" value="PAS-like_dom_sf"/>
</dbReference>
<name>A0A1H6KMD0_9GAMM</name>
<proteinExistence type="predicted"/>
<accession>A0A1H6KMD0</accession>
<evidence type="ECO:0000313" key="9">
    <source>
        <dbReference type="Proteomes" id="UP000199371"/>
    </source>
</evidence>
<dbReference type="SUPFAM" id="SSF55785">
    <property type="entry name" value="PYP-like sensor domain (PAS domain)"/>
    <property type="match status" value="1"/>
</dbReference>
<feature type="transmembrane region" description="Helical" evidence="6">
    <location>
        <begin position="58"/>
        <end position="79"/>
    </location>
</feature>
<dbReference type="Proteomes" id="UP000199371">
    <property type="component" value="Unassembled WGS sequence"/>
</dbReference>